<name>A0A3E4GRY8_9FIRM</name>
<evidence type="ECO:0000313" key="6">
    <source>
        <dbReference type="Proteomes" id="UP000260655"/>
    </source>
</evidence>
<dbReference type="EMBL" id="QSOV01000003">
    <property type="protein sequence ID" value="RGJ24954.1"/>
    <property type="molecule type" value="Genomic_DNA"/>
</dbReference>
<reference evidence="1" key="2">
    <citation type="submission" date="2022-09" db="EMBL/GenBank/DDBJ databases">
        <title>Draft genome sequence of Coprococcus comes strain 31264.</title>
        <authorList>
            <person name="Atsushi H."/>
            <person name="Moriya O."/>
            <person name="Mitsuo S."/>
        </authorList>
    </citation>
    <scope>NUCLEOTIDE SEQUENCE</scope>
    <source>
        <strain evidence="1">JCM 31264</strain>
    </source>
</reference>
<dbReference type="EMBL" id="QRXJ01000003">
    <property type="protein sequence ID" value="RGT91932.1"/>
    <property type="molecule type" value="Genomic_DNA"/>
</dbReference>
<protein>
    <submittedName>
        <fullName evidence="2">Uncharacterized protein</fullName>
    </submittedName>
</protein>
<reference evidence="6 7" key="1">
    <citation type="submission" date="2018-08" db="EMBL/GenBank/DDBJ databases">
        <title>A genome reference for cultivated species of the human gut microbiota.</title>
        <authorList>
            <person name="Zou Y."/>
            <person name="Xue W."/>
            <person name="Luo G."/>
        </authorList>
    </citation>
    <scope>NUCLEOTIDE SEQUENCE [LARGE SCALE GENOMIC DNA]</scope>
    <source>
        <strain evidence="4 9">AF16-31</strain>
        <strain evidence="3 7">AF18-12LB</strain>
        <strain evidence="5 8">AM23-3</strain>
        <strain evidence="2 6">TM07-19</strain>
    </source>
</reference>
<evidence type="ECO:0000313" key="4">
    <source>
        <dbReference type="EMBL" id="RGU45936.1"/>
    </source>
</evidence>
<accession>A0A3E4GRY8</accession>
<evidence type="ECO:0000313" key="2">
    <source>
        <dbReference type="EMBL" id="RGJ24954.1"/>
    </source>
</evidence>
<keyword evidence="7" id="KW-1185">Reference proteome</keyword>
<evidence type="ECO:0000313" key="9">
    <source>
        <dbReference type="Proteomes" id="UP000285693"/>
    </source>
</evidence>
<comment type="caution">
    <text evidence="2">The sequence shown here is derived from an EMBL/GenBank/DDBJ whole genome shotgun (WGS) entry which is preliminary data.</text>
</comment>
<gene>
    <name evidence="1" type="ORF">comes_10270</name>
    <name evidence="5" type="ORF">DW656_16985</name>
    <name evidence="4" type="ORF">DWW65_06885</name>
    <name evidence="3" type="ORF">DWX03_02735</name>
    <name evidence="2" type="ORF">DXD67_04200</name>
</gene>
<evidence type="ECO:0000313" key="5">
    <source>
        <dbReference type="EMBL" id="RHF79369.1"/>
    </source>
</evidence>
<dbReference type="Proteomes" id="UP000283360">
    <property type="component" value="Unassembled WGS sequence"/>
</dbReference>
<dbReference type="EMBL" id="BSCI01000005">
    <property type="protein sequence ID" value="GLG86482.1"/>
    <property type="molecule type" value="Genomic_DNA"/>
</dbReference>
<dbReference type="Proteomes" id="UP000260655">
    <property type="component" value="Unassembled WGS sequence"/>
</dbReference>
<evidence type="ECO:0000313" key="7">
    <source>
        <dbReference type="Proteomes" id="UP000283360"/>
    </source>
</evidence>
<reference evidence="1" key="3">
    <citation type="submission" date="2022-11" db="EMBL/GenBank/DDBJ databases">
        <title>Draft genome sequence of Coprococcus comes strain 31264.</title>
        <authorList>
            <person name="Hisatomi A."/>
            <person name="Ohkuma M."/>
            <person name="Sakamoto M."/>
        </authorList>
    </citation>
    <scope>NUCLEOTIDE SEQUENCE</scope>
    <source>
        <strain evidence="1">JCM 31264</strain>
    </source>
</reference>
<organism evidence="2 6">
    <name type="scientific">Coprococcus comes</name>
    <dbReference type="NCBI Taxonomy" id="410072"/>
    <lineage>
        <taxon>Bacteria</taxon>
        <taxon>Bacillati</taxon>
        <taxon>Bacillota</taxon>
        <taxon>Clostridia</taxon>
        <taxon>Lachnospirales</taxon>
        <taxon>Lachnospiraceae</taxon>
        <taxon>Coprococcus</taxon>
    </lineage>
</organism>
<dbReference type="EMBL" id="QRXY01000007">
    <property type="protein sequence ID" value="RGU45936.1"/>
    <property type="molecule type" value="Genomic_DNA"/>
</dbReference>
<evidence type="ECO:0000313" key="1">
    <source>
        <dbReference type="EMBL" id="GLG86482.1"/>
    </source>
</evidence>
<sequence length="71" mass="8049">MKKLRKCGYLQAACEQEYENLPDAGKIKSFLTGFGAYGTLGKYEKPMFGRWNLQPLLNIRQLTVYLGGSDK</sequence>
<evidence type="ECO:0000313" key="8">
    <source>
        <dbReference type="Proteomes" id="UP000284579"/>
    </source>
</evidence>
<proteinExistence type="predicted"/>
<dbReference type="Proteomes" id="UP000285693">
    <property type="component" value="Unassembled WGS sequence"/>
</dbReference>
<dbReference type="EMBL" id="QRHO01000051">
    <property type="protein sequence ID" value="RHF79369.1"/>
    <property type="molecule type" value="Genomic_DNA"/>
</dbReference>
<dbReference type="Proteomes" id="UP001145109">
    <property type="component" value="Unassembled WGS sequence"/>
</dbReference>
<evidence type="ECO:0000313" key="3">
    <source>
        <dbReference type="EMBL" id="RGT91932.1"/>
    </source>
</evidence>
<dbReference type="Proteomes" id="UP000284579">
    <property type="component" value="Unassembled WGS sequence"/>
</dbReference>
<dbReference type="AlphaFoldDB" id="A0A3E4GRY8"/>